<feature type="transmembrane region" description="Helical" evidence="1">
    <location>
        <begin position="237"/>
        <end position="255"/>
    </location>
</feature>
<organism evidence="3 4">
    <name type="scientific">Marasmiellus scandens</name>
    <dbReference type="NCBI Taxonomy" id="2682957"/>
    <lineage>
        <taxon>Eukaryota</taxon>
        <taxon>Fungi</taxon>
        <taxon>Dikarya</taxon>
        <taxon>Basidiomycota</taxon>
        <taxon>Agaricomycotina</taxon>
        <taxon>Agaricomycetes</taxon>
        <taxon>Agaricomycetidae</taxon>
        <taxon>Agaricales</taxon>
        <taxon>Marasmiineae</taxon>
        <taxon>Omphalotaceae</taxon>
        <taxon>Marasmiellus</taxon>
    </lineage>
</organism>
<keyword evidence="1" id="KW-0812">Transmembrane</keyword>
<accession>A0ABR1IX03</accession>
<evidence type="ECO:0000256" key="2">
    <source>
        <dbReference type="SAM" id="SignalP"/>
    </source>
</evidence>
<feature type="transmembrane region" description="Helical" evidence="1">
    <location>
        <begin position="188"/>
        <end position="208"/>
    </location>
</feature>
<dbReference type="Proteomes" id="UP001498398">
    <property type="component" value="Unassembled WGS sequence"/>
</dbReference>
<evidence type="ECO:0000256" key="1">
    <source>
        <dbReference type="SAM" id="Phobius"/>
    </source>
</evidence>
<reference evidence="3 4" key="1">
    <citation type="submission" date="2024-01" db="EMBL/GenBank/DDBJ databases">
        <title>A draft genome for the cacao thread blight pathogen Marasmiellus scandens.</title>
        <authorList>
            <person name="Baruah I.K."/>
            <person name="Leung J."/>
            <person name="Bukari Y."/>
            <person name="Amoako-Attah I."/>
            <person name="Meinhardt L.W."/>
            <person name="Bailey B.A."/>
            <person name="Cohen S.P."/>
        </authorList>
    </citation>
    <scope>NUCLEOTIDE SEQUENCE [LARGE SCALE GENOMIC DNA]</scope>
    <source>
        <strain evidence="3 4">GH-19</strain>
    </source>
</reference>
<feature type="transmembrane region" description="Helical" evidence="1">
    <location>
        <begin position="155"/>
        <end position="176"/>
    </location>
</feature>
<feature type="transmembrane region" description="Helical" evidence="1">
    <location>
        <begin position="388"/>
        <end position="406"/>
    </location>
</feature>
<keyword evidence="4" id="KW-1185">Reference proteome</keyword>
<feature type="signal peptide" evidence="2">
    <location>
        <begin position="1"/>
        <end position="25"/>
    </location>
</feature>
<evidence type="ECO:0000313" key="3">
    <source>
        <dbReference type="EMBL" id="KAK7443266.1"/>
    </source>
</evidence>
<protein>
    <submittedName>
        <fullName evidence="3">Uncharacterized protein</fullName>
    </submittedName>
</protein>
<gene>
    <name evidence="3" type="ORF">VKT23_015863</name>
</gene>
<dbReference type="EMBL" id="JBANRG010000055">
    <property type="protein sequence ID" value="KAK7443266.1"/>
    <property type="molecule type" value="Genomic_DNA"/>
</dbReference>
<sequence>MRPRNHTLRLLGVIFSYAIAFFAEASPTPNLNLAANSLNDSTLTWSFADPPADRTLLACKSFRIIIGPEGFVVTPPYYIIGFDTWEGVRTSYIGDTWDDLVWIVDYPVGSRSILNFMDSTGRLGNASVHPYTVIDNVDCPVPTEEDLEGFLFDTVLYVLIFGIYVTLSFQACFLVLSRGFQRSKARLVLFSIVALMLMLSSAMLIITIESFYDRLKPLKGLSVRVLHANKLRVVSDVLARTNFVLGDGVVVWRAWILFPSSKTVKGLLTICILGSIACSVADITFRVVLGTDNAGTFYSAPQIGHMLLVLPLLLTNVVSTVLIAYREWRYRQEVVKYLTIASGLNTKIKKILLLLIESGLVYCCFWIIYICLGVFTNSSDPSYVRYTAIMPYLAAIYPTLLILMLGPNEAADEATNETMSLSQSLRFMQSQTETIASHMDLSSYRDNRTIHLSSIATENRPSTLLHRIETGSQRNLSR</sequence>
<evidence type="ECO:0000313" key="4">
    <source>
        <dbReference type="Proteomes" id="UP001498398"/>
    </source>
</evidence>
<keyword evidence="2" id="KW-0732">Signal</keyword>
<feature type="transmembrane region" description="Helical" evidence="1">
    <location>
        <begin position="267"/>
        <end position="285"/>
    </location>
</feature>
<keyword evidence="1" id="KW-1133">Transmembrane helix</keyword>
<name>A0ABR1IX03_9AGAR</name>
<proteinExistence type="predicted"/>
<comment type="caution">
    <text evidence="3">The sequence shown here is derived from an EMBL/GenBank/DDBJ whole genome shotgun (WGS) entry which is preliminary data.</text>
</comment>
<feature type="chain" id="PRO_5045319559" evidence="2">
    <location>
        <begin position="26"/>
        <end position="478"/>
    </location>
</feature>
<keyword evidence="1" id="KW-0472">Membrane</keyword>
<feature type="transmembrane region" description="Helical" evidence="1">
    <location>
        <begin position="351"/>
        <end position="376"/>
    </location>
</feature>
<feature type="transmembrane region" description="Helical" evidence="1">
    <location>
        <begin position="305"/>
        <end position="325"/>
    </location>
</feature>